<feature type="compositionally biased region" description="Basic residues" evidence="2">
    <location>
        <begin position="1"/>
        <end position="18"/>
    </location>
</feature>
<feature type="compositionally biased region" description="Basic and acidic residues" evidence="2">
    <location>
        <begin position="19"/>
        <end position="31"/>
    </location>
</feature>
<gene>
    <name evidence="3" type="ORF">Ae201684_014058</name>
</gene>
<reference evidence="3 4" key="1">
    <citation type="submission" date="2019-07" db="EMBL/GenBank/DDBJ databases">
        <title>Genomics analysis of Aphanomyces spp. identifies a new class of oomycete effector associated with host adaptation.</title>
        <authorList>
            <person name="Gaulin E."/>
        </authorList>
    </citation>
    <scope>NUCLEOTIDE SEQUENCE [LARGE SCALE GENOMIC DNA]</scope>
    <source>
        <strain evidence="3 4">ATCC 201684</strain>
    </source>
</reference>
<dbReference type="VEuPathDB" id="FungiDB:AeMF1_018621"/>
<keyword evidence="4" id="KW-1185">Reference proteome</keyword>
<sequence length="276" mass="30974">MPPKAKSKCKSVKAKLRAHVQEEDKGADAESNKAVGRRVAVEYTDLMVSTLLDLRFRVYRTAFRGNKSPKQLSLLWERLTVQFNVATNQNVRVDAESLKNKLRKLRAEFVGIQRDLLKTGNTEPMSKPAYYDAMLTAYSDLHGLGDIEYGMERSTVADGETTEVESEQAEEEKEPEIVATRGTKKRIAEVDSEVIRQRNGRKTMQSEISSGLEKFGNTLGAALIQAASVKQVQQDQSTVIKDQMSKLMELAESTKASIKDSNQVQSKLLTFLERRL</sequence>
<keyword evidence="1" id="KW-0175">Coiled coil</keyword>
<evidence type="ECO:0000256" key="2">
    <source>
        <dbReference type="SAM" id="MobiDB-lite"/>
    </source>
</evidence>
<dbReference type="AlphaFoldDB" id="A0A6G0WKY4"/>
<accession>A0A6G0WKY4</accession>
<feature type="region of interest" description="Disordered" evidence="2">
    <location>
        <begin position="1"/>
        <end position="31"/>
    </location>
</feature>
<feature type="coiled-coil region" evidence="1">
    <location>
        <begin position="88"/>
        <end position="115"/>
    </location>
</feature>
<dbReference type="EMBL" id="VJMJ01000184">
    <property type="protein sequence ID" value="KAF0727946.1"/>
    <property type="molecule type" value="Genomic_DNA"/>
</dbReference>
<proteinExistence type="predicted"/>
<name>A0A6G0WKY4_9STRA</name>
<organism evidence="3 4">
    <name type="scientific">Aphanomyces euteiches</name>
    <dbReference type="NCBI Taxonomy" id="100861"/>
    <lineage>
        <taxon>Eukaryota</taxon>
        <taxon>Sar</taxon>
        <taxon>Stramenopiles</taxon>
        <taxon>Oomycota</taxon>
        <taxon>Saprolegniomycetes</taxon>
        <taxon>Saprolegniales</taxon>
        <taxon>Verrucalvaceae</taxon>
        <taxon>Aphanomyces</taxon>
    </lineage>
</organism>
<evidence type="ECO:0000313" key="3">
    <source>
        <dbReference type="EMBL" id="KAF0727946.1"/>
    </source>
</evidence>
<evidence type="ECO:0000313" key="4">
    <source>
        <dbReference type="Proteomes" id="UP000481153"/>
    </source>
</evidence>
<protein>
    <submittedName>
        <fullName evidence="3">Uncharacterized protein</fullName>
    </submittedName>
</protein>
<evidence type="ECO:0000256" key="1">
    <source>
        <dbReference type="SAM" id="Coils"/>
    </source>
</evidence>
<comment type="caution">
    <text evidence="3">The sequence shown here is derived from an EMBL/GenBank/DDBJ whole genome shotgun (WGS) entry which is preliminary data.</text>
</comment>
<dbReference type="Proteomes" id="UP000481153">
    <property type="component" value="Unassembled WGS sequence"/>
</dbReference>